<dbReference type="SUPFAM" id="SSF56112">
    <property type="entry name" value="Protein kinase-like (PK-like)"/>
    <property type="match status" value="1"/>
</dbReference>
<evidence type="ECO:0000256" key="13">
    <source>
        <dbReference type="ARBA" id="ARBA00047899"/>
    </source>
</evidence>
<dbReference type="SMART" id="SM00220">
    <property type="entry name" value="S_TKc"/>
    <property type="match status" value="1"/>
</dbReference>
<dbReference type="InterPro" id="IPR000719">
    <property type="entry name" value="Prot_kinase_dom"/>
</dbReference>
<dbReference type="PANTHER" id="PTHR43671:SF98">
    <property type="entry name" value="SERINE_THREONINE-PROTEIN KINASE NEK11"/>
    <property type="match status" value="1"/>
</dbReference>
<evidence type="ECO:0000313" key="16">
    <source>
        <dbReference type="EMBL" id="KAF2878213.1"/>
    </source>
</evidence>
<evidence type="ECO:0000256" key="12">
    <source>
        <dbReference type="ARBA" id="ARBA00033194"/>
    </source>
</evidence>
<sequence length="243" mass="27647">IKKKFSRKDVMSGMALREISALDQLDHANINKLVAYDIDMANQVGAAFLELCDLGNLADLIKRHRKAKRPIPEGFVWHVFIALVDALRYMQKGPFGMTDVALWNEIYHRDISPENVFLATASSEDAYPRVVLGDFGCSASRIDVECRLTSGRRVERQNPEFEPPEAPFYNSQSDIYTVALMVVCMCRLKPDRWPIPERVDEQWVLGQGYSAELNALVRRCLQGRLASRIGIQDLWNMTNASRL</sequence>
<dbReference type="CDD" id="cd00180">
    <property type="entry name" value="PKc"/>
    <property type="match status" value="1"/>
</dbReference>
<organism evidence="16 17">
    <name type="scientific">Massariosphaeria phaeospora</name>
    <dbReference type="NCBI Taxonomy" id="100035"/>
    <lineage>
        <taxon>Eukaryota</taxon>
        <taxon>Fungi</taxon>
        <taxon>Dikarya</taxon>
        <taxon>Ascomycota</taxon>
        <taxon>Pezizomycotina</taxon>
        <taxon>Dothideomycetes</taxon>
        <taxon>Pleosporomycetidae</taxon>
        <taxon>Pleosporales</taxon>
        <taxon>Pleosporales incertae sedis</taxon>
        <taxon>Massariosphaeria</taxon>
    </lineage>
</organism>
<dbReference type="GO" id="GO:0005634">
    <property type="term" value="C:nucleus"/>
    <property type="evidence" value="ECO:0007669"/>
    <property type="project" value="TreeGrafter"/>
</dbReference>
<dbReference type="PROSITE" id="PS00109">
    <property type="entry name" value="PROTEIN_KINASE_TYR"/>
    <property type="match status" value="1"/>
</dbReference>
<comment type="subunit">
    <text evidence="2">Component of the EKC/KEOPS complex composed of at least BUD32, CGI121, GON7, KAE1 and PCC1; the whole complex dimerizes.</text>
</comment>
<dbReference type="InterPro" id="IPR050660">
    <property type="entry name" value="NEK_Ser/Thr_kinase"/>
</dbReference>
<dbReference type="InterPro" id="IPR011009">
    <property type="entry name" value="Kinase-like_dom_sf"/>
</dbReference>
<dbReference type="EC" id="2.7.11.1" evidence="3"/>
<comment type="function">
    <text evidence="1">Component of the EKC/KEOPS complex that is required for the formation of a threonylcarbamoyl group on adenosine at position 37 (t(6)A37) in tRNAs that read codons beginning with adenine. The complex is probably involved in the transfer of the threonylcarbamoyl moiety of threonylcarbamoyl-AMP (TC-AMP) to the N6 group of A37. BUD32 has ATPase activity in the context of the EKC/KEOPS complex and likely plays a supporting role to the catalytic subunit KAE1. The EKC/KEOPS complex also promotes both telomere uncapping and telomere elongation. The complex is required for efficient recruitment of transcriptional coactivators.</text>
</comment>
<evidence type="ECO:0000313" key="17">
    <source>
        <dbReference type="Proteomes" id="UP000481861"/>
    </source>
</evidence>
<evidence type="ECO:0000256" key="1">
    <source>
        <dbReference type="ARBA" id="ARBA00003747"/>
    </source>
</evidence>
<dbReference type="GO" id="GO:0005524">
    <property type="term" value="F:ATP binding"/>
    <property type="evidence" value="ECO:0007669"/>
    <property type="project" value="UniProtKB-KW"/>
</dbReference>
<evidence type="ECO:0000256" key="11">
    <source>
        <dbReference type="ARBA" id="ARBA00030980"/>
    </source>
</evidence>
<evidence type="ECO:0000256" key="6">
    <source>
        <dbReference type="ARBA" id="ARBA00022527"/>
    </source>
</evidence>
<evidence type="ECO:0000256" key="2">
    <source>
        <dbReference type="ARBA" id="ARBA00011534"/>
    </source>
</evidence>
<reference evidence="16 17" key="1">
    <citation type="submission" date="2020-01" db="EMBL/GenBank/DDBJ databases">
        <authorList>
            <consortium name="DOE Joint Genome Institute"/>
            <person name="Haridas S."/>
            <person name="Albert R."/>
            <person name="Binder M."/>
            <person name="Bloem J."/>
            <person name="Labutti K."/>
            <person name="Salamov A."/>
            <person name="Andreopoulos B."/>
            <person name="Baker S.E."/>
            <person name="Barry K."/>
            <person name="Bills G."/>
            <person name="Bluhm B.H."/>
            <person name="Cannon C."/>
            <person name="Castanera R."/>
            <person name="Culley D.E."/>
            <person name="Daum C."/>
            <person name="Ezra D."/>
            <person name="Gonzalez J.B."/>
            <person name="Henrissat B."/>
            <person name="Kuo A."/>
            <person name="Liang C."/>
            <person name="Lipzen A."/>
            <person name="Lutzoni F."/>
            <person name="Magnuson J."/>
            <person name="Mondo S."/>
            <person name="Nolan M."/>
            <person name="Ohm R."/>
            <person name="Pangilinan J."/>
            <person name="Park H.-J.H."/>
            <person name="Ramirez L."/>
            <person name="Alfaro M."/>
            <person name="Sun H."/>
            <person name="Tritt A."/>
            <person name="Yoshinaga Y."/>
            <person name="Zwiers L.-H.L."/>
            <person name="Turgeon B.G."/>
            <person name="Goodwin S.B."/>
            <person name="Spatafora J.W."/>
            <person name="Crous P.W."/>
            <person name="Grigoriev I.V."/>
        </authorList>
    </citation>
    <scope>NUCLEOTIDE SEQUENCE [LARGE SCALE GENOMIC DNA]</scope>
    <source>
        <strain evidence="16 17">CBS 611.86</strain>
    </source>
</reference>
<dbReference type="GO" id="GO:0004674">
    <property type="term" value="F:protein serine/threonine kinase activity"/>
    <property type="evidence" value="ECO:0007669"/>
    <property type="project" value="UniProtKB-KW"/>
</dbReference>
<evidence type="ECO:0000256" key="5">
    <source>
        <dbReference type="ARBA" id="ARBA00019973"/>
    </source>
</evidence>
<dbReference type="PROSITE" id="PS50011">
    <property type="entry name" value="PROTEIN_KINASE_DOM"/>
    <property type="match status" value="1"/>
</dbReference>
<evidence type="ECO:0000256" key="10">
    <source>
        <dbReference type="ARBA" id="ARBA00022840"/>
    </source>
</evidence>
<dbReference type="AlphaFoldDB" id="A0A7C8IJW5"/>
<keyword evidence="10" id="KW-0067">ATP-binding</keyword>
<accession>A0A7C8IJW5</accession>
<dbReference type="InterPro" id="IPR008266">
    <property type="entry name" value="Tyr_kinase_AS"/>
</dbReference>
<keyword evidence="6" id="KW-0723">Serine/threonine-protein kinase</keyword>
<gene>
    <name evidence="16" type="ORF">BDV95DRAFT_474962</name>
</gene>
<evidence type="ECO:0000256" key="7">
    <source>
        <dbReference type="ARBA" id="ARBA00022679"/>
    </source>
</evidence>
<dbReference type="OrthoDB" id="310217at2759"/>
<evidence type="ECO:0000256" key="9">
    <source>
        <dbReference type="ARBA" id="ARBA00022777"/>
    </source>
</evidence>
<evidence type="ECO:0000256" key="14">
    <source>
        <dbReference type="ARBA" id="ARBA00048679"/>
    </source>
</evidence>
<feature type="non-terminal residue" evidence="16">
    <location>
        <position position="243"/>
    </location>
</feature>
<dbReference type="Gene3D" id="1.10.510.10">
    <property type="entry name" value="Transferase(Phosphotransferase) domain 1"/>
    <property type="match status" value="1"/>
</dbReference>
<evidence type="ECO:0000256" key="8">
    <source>
        <dbReference type="ARBA" id="ARBA00022741"/>
    </source>
</evidence>
<keyword evidence="17" id="KW-1185">Reference proteome</keyword>
<protein>
    <recommendedName>
        <fullName evidence="5">EKC/KEOPS complex subunit BUD32</fullName>
        <ecNumber evidence="3">2.7.11.1</ecNumber>
    </recommendedName>
    <alternativeName>
        <fullName evidence="11 12">Atypical Serine/threonine protein kinase BUD32</fullName>
    </alternativeName>
    <alternativeName>
        <fullName evidence="4">EKC/KEOPS complex subunit bud32</fullName>
    </alternativeName>
</protein>
<comment type="catalytic activity">
    <reaction evidence="14">
        <text>L-seryl-[protein] + ATP = O-phospho-L-seryl-[protein] + ADP + H(+)</text>
        <dbReference type="Rhea" id="RHEA:17989"/>
        <dbReference type="Rhea" id="RHEA-COMP:9863"/>
        <dbReference type="Rhea" id="RHEA-COMP:11604"/>
        <dbReference type="ChEBI" id="CHEBI:15378"/>
        <dbReference type="ChEBI" id="CHEBI:29999"/>
        <dbReference type="ChEBI" id="CHEBI:30616"/>
        <dbReference type="ChEBI" id="CHEBI:83421"/>
        <dbReference type="ChEBI" id="CHEBI:456216"/>
        <dbReference type="EC" id="2.7.11.1"/>
    </reaction>
</comment>
<keyword evidence="9 16" id="KW-0418">Kinase</keyword>
<dbReference type="PANTHER" id="PTHR43671">
    <property type="entry name" value="SERINE/THREONINE-PROTEIN KINASE NEK"/>
    <property type="match status" value="1"/>
</dbReference>
<comment type="caution">
    <text evidence="16">The sequence shown here is derived from an EMBL/GenBank/DDBJ whole genome shotgun (WGS) entry which is preliminary data.</text>
</comment>
<feature type="non-terminal residue" evidence="16">
    <location>
        <position position="1"/>
    </location>
</feature>
<evidence type="ECO:0000256" key="4">
    <source>
        <dbReference type="ARBA" id="ARBA00013948"/>
    </source>
</evidence>
<evidence type="ECO:0000256" key="3">
    <source>
        <dbReference type="ARBA" id="ARBA00012513"/>
    </source>
</evidence>
<comment type="catalytic activity">
    <reaction evidence="13">
        <text>L-threonyl-[protein] + ATP = O-phospho-L-threonyl-[protein] + ADP + H(+)</text>
        <dbReference type="Rhea" id="RHEA:46608"/>
        <dbReference type="Rhea" id="RHEA-COMP:11060"/>
        <dbReference type="Rhea" id="RHEA-COMP:11605"/>
        <dbReference type="ChEBI" id="CHEBI:15378"/>
        <dbReference type="ChEBI" id="CHEBI:30013"/>
        <dbReference type="ChEBI" id="CHEBI:30616"/>
        <dbReference type="ChEBI" id="CHEBI:61977"/>
        <dbReference type="ChEBI" id="CHEBI:456216"/>
        <dbReference type="EC" id="2.7.11.1"/>
    </reaction>
</comment>
<evidence type="ECO:0000259" key="15">
    <source>
        <dbReference type="PROSITE" id="PS50011"/>
    </source>
</evidence>
<name>A0A7C8IJW5_9PLEO</name>
<dbReference type="Pfam" id="PF00069">
    <property type="entry name" value="Pkinase"/>
    <property type="match status" value="1"/>
</dbReference>
<feature type="domain" description="Protein kinase" evidence="15">
    <location>
        <begin position="1"/>
        <end position="243"/>
    </location>
</feature>
<keyword evidence="8" id="KW-0547">Nucleotide-binding</keyword>
<proteinExistence type="predicted"/>
<dbReference type="Proteomes" id="UP000481861">
    <property type="component" value="Unassembled WGS sequence"/>
</dbReference>
<dbReference type="EMBL" id="JAADJZ010000001">
    <property type="protein sequence ID" value="KAF2878213.1"/>
    <property type="molecule type" value="Genomic_DNA"/>
</dbReference>
<keyword evidence="7" id="KW-0808">Transferase</keyword>